<name>A0A2I2KW73_9ACTN</name>
<feature type="compositionally biased region" description="Gly residues" evidence="1">
    <location>
        <begin position="21"/>
        <end position="33"/>
    </location>
</feature>
<feature type="region of interest" description="Disordered" evidence="1">
    <location>
        <begin position="1"/>
        <end position="46"/>
    </location>
</feature>
<organism evidence="2 3">
    <name type="scientific">Frankia canadensis</name>
    <dbReference type="NCBI Taxonomy" id="1836972"/>
    <lineage>
        <taxon>Bacteria</taxon>
        <taxon>Bacillati</taxon>
        <taxon>Actinomycetota</taxon>
        <taxon>Actinomycetes</taxon>
        <taxon>Frankiales</taxon>
        <taxon>Frankiaceae</taxon>
        <taxon>Frankia</taxon>
    </lineage>
</organism>
<dbReference type="Proteomes" id="UP000234331">
    <property type="component" value="Unassembled WGS sequence"/>
</dbReference>
<proteinExistence type="predicted"/>
<evidence type="ECO:0000313" key="2">
    <source>
        <dbReference type="EMBL" id="SNQ49896.1"/>
    </source>
</evidence>
<keyword evidence="3" id="KW-1185">Reference proteome</keyword>
<evidence type="ECO:0000313" key="3">
    <source>
        <dbReference type="Proteomes" id="UP000234331"/>
    </source>
</evidence>
<dbReference type="AlphaFoldDB" id="A0A2I2KW73"/>
<sequence>MARSGDGVRAPGAMARVGIGPHDGGITTAGGIGSRPAARREGGEPS</sequence>
<gene>
    <name evidence="2" type="ORF">FRACA_390010</name>
</gene>
<protein>
    <submittedName>
        <fullName evidence="2">Uncharacterized protein</fullName>
    </submittedName>
</protein>
<dbReference type="EMBL" id="FZMO01000323">
    <property type="protein sequence ID" value="SNQ49896.1"/>
    <property type="molecule type" value="Genomic_DNA"/>
</dbReference>
<accession>A0A2I2KW73</accession>
<evidence type="ECO:0000256" key="1">
    <source>
        <dbReference type="SAM" id="MobiDB-lite"/>
    </source>
</evidence>
<reference evidence="2 3" key="1">
    <citation type="submission" date="2017-06" db="EMBL/GenBank/DDBJ databases">
        <authorList>
            <person name="Kim H.J."/>
            <person name="Triplett B.A."/>
        </authorList>
    </citation>
    <scope>NUCLEOTIDE SEQUENCE [LARGE SCALE GENOMIC DNA]</scope>
    <source>
        <strain evidence="2">FRACA_ARgP5</strain>
    </source>
</reference>